<dbReference type="AlphaFoldDB" id="A0A5Q0BJI9"/>
<dbReference type="EMBL" id="CP044205">
    <property type="protein sequence ID" value="QFY43970.1"/>
    <property type="molecule type" value="Genomic_DNA"/>
</dbReference>
<gene>
    <name evidence="1" type="ORF">F6R98_16140</name>
</gene>
<dbReference type="Proteomes" id="UP000325755">
    <property type="component" value="Chromosome"/>
</dbReference>
<keyword evidence="2" id="KW-1185">Reference proteome</keyword>
<name>A0A5Q0BJI9_9GAMM</name>
<proteinExistence type="predicted"/>
<reference evidence="1 2" key="1">
    <citation type="submission" date="2019-09" db="EMBL/GenBank/DDBJ databases">
        <title>Ecophysiology of the spiral-shaped methanotroph Methylospira mobilis as revealed by the complete genome sequence.</title>
        <authorList>
            <person name="Oshkin I.Y."/>
            <person name="Dedysh S.N."/>
            <person name="Miroshnikov K."/>
            <person name="Danilova O.V."/>
            <person name="Hakobyan A."/>
            <person name="Liesack W."/>
        </authorList>
    </citation>
    <scope>NUCLEOTIDE SEQUENCE [LARGE SCALE GENOMIC DNA]</scope>
    <source>
        <strain evidence="1 2">Shm1</strain>
    </source>
</reference>
<dbReference type="KEGG" id="mmob:F6R98_16140"/>
<accession>A0A5Q0BJI9</accession>
<dbReference type="OrthoDB" id="5571645at2"/>
<evidence type="ECO:0000313" key="2">
    <source>
        <dbReference type="Proteomes" id="UP000325755"/>
    </source>
</evidence>
<dbReference type="InParanoid" id="A0A5Q0BJI9"/>
<evidence type="ECO:0000313" key="1">
    <source>
        <dbReference type="EMBL" id="QFY43970.1"/>
    </source>
</evidence>
<sequence length="109" mass="12483">MAMIFSDWRPRIALRMAAGNDEIKRWLNQATFAKASTGHWMAWKGDDPSRIAVLPPDHPEGSECFWLDSWDKDDTIETAIEYVESGRFDTDDGVVLNLQILNPKTGEWE</sequence>
<protein>
    <submittedName>
        <fullName evidence="1">Uncharacterized protein</fullName>
    </submittedName>
</protein>
<organism evidence="1 2">
    <name type="scientific">Candidatus Methylospira mobilis</name>
    <dbReference type="NCBI Taxonomy" id="1808979"/>
    <lineage>
        <taxon>Bacteria</taxon>
        <taxon>Pseudomonadati</taxon>
        <taxon>Pseudomonadota</taxon>
        <taxon>Gammaproteobacteria</taxon>
        <taxon>Methylococcales</taxon>
        <taxon>Methylococcaceae</taxon>
        <taxon>Candidatus Methylospira</taxon>
    </lineage>
</organism>
<dbReference type="RefSeq" id="WP_153249940.1">
    <property type="nucleotide sequence ID" value="NZ_CP044205.1"/>
</dbReference>